<dbReference type="PROSITE" id="PS51257">
    <property type="entry name" value="PROKAR_LIPOPROTEIN"/>
    <property type="match status" value="1"/>
</dbReference>
<dbReference type="GO" id="GO:0030288">
    <property type="term" value="C:outer membrane-bounded periplasmic space"/>
    <property type="evidence" value="ECO:0007669"/>
    <property type="project" value="TreeGrafter"/>
</dbReference>
<keyword evidence="3" id="KW-1185">Reference proteome</keyword>
<protein>
    <submittedName>
        <fullName evidence="2">Iron(III) transport system substrate-binding protein</fullName>
    </submittedName>
</protein>
<organism evidence="2 3">
    <name type="scientific">Granulicatella balaenopterae</name>
    <dbReference type="NCBI Taxonomy" id="137733"/>
    <lineage>
        <taxon>Bacteria</taxon>
        <taxon>Bacillati</taxon>
        <taxon>Bacillota</taxon>
        <taxon>Bacilli</taxon>
        <taxon>Lactobacillales</taxon>
        <taxon>Carnobacteriaceae</taxon>
        <taxon>Granulicatella</taxon>
    </lineage>
</organism>
<reference evidence="2 3" key="1">
    <citation type="submission" date="2016-10" db="EMBL/GenBank/DDBJ databases">
        <authorList>
            <person name="de Groot N.N."/>
        </authorList>
    </citation>
    <scope>NUCLEOTIDE SEQUENCE [LARGE SCALE GENOMIC DNA]</scope>
    <source>
        <strain evidence="2 3">DSM 15827</strain>
    </source>
</reference>
<dbReference type="GO" id="GO:0030975">
    <property type="term" value="F:thiamine binding"/>
    <property type="evidence" value="ECO:0007669"/>
    <property type="project" value="TreeGrafter"/>
</dbReference>
<dbReference type="AlphaFoldDB" id="A0A1H9HVM7"/>
<evidence type="ECO:0000313" key="3">
    <source>
        <dbReference type="Proteomes" id="UP000198556"/>
    </source>
</evidence>
<dbReference type="SUPFAM" id="SSF53850">
    <property type="entry name" value="Periplasmic binding protein-like II"/>
    <property type="match status" value="1"/>
</dbReference>
<evidence type="ECO:0000313" key="2">
    <source>
        <dbReference type="EMBL" id="SEQ66399.1"/>
    </source>
</evidence>
<gene>
    <name evidence="2" type="ORF">SAMN05421767_10380</name>
</gene>
<dbReference type="OrthoDB" id="179400at2"/>
<dbReference type="EMBL" id="FOGF01000003">
    <property type="protein sequence ID" value="SEQ66399.1"/>
    <property type="molecule type" value="Genomic_DNA"/>
</dbReference>
<proteinExistence type="predicted"/>
<evidence type="ECO:0000256" key="1">
    <source>
        <dbReference type="ARBA" id="ARBA00022729"/>
    </source>
</evidence>
<dbReference type="GO" id="GO:0015888">
    <property type="term" value="P:thiamine transport"/>
    <property type="evidence" value="ECO:0007669"/>
    <property type="project" value="TreeGrafter"/>
</dbReference>
<accession>A0A1H9HVM7</accession>
<dbReference type="RefSeq" id="WP_089745910.1">
    <property type="nucleotide sequence ID" value="NZ_FOGF01000003.1"/>
</dbReference>
<sequence length="338" mass="37842">MKKVLAGLALVSVAGLTAGCSSQNEKIVIYSNAVDGGHGEWLTEQAKEAGFDIECVSVPGGELGERLIAEKNNATADMVFGLNAIEFSRLKDEELLTKYKPTWASDVDMTIGDVEGYFYPITVVPLTLAGNDRVEMPSDWTDLTQDQYKDRYAIFKLSGNTAKTILASIACRYPDENGEFGVSDEGWEVVKKYIQNGVVVDGKERDFVGDVISEDDPLDYMMIWGQGLFQFGEQRDYTFQYMKPEIGVPYVTEQVGILNTTDKEEKVKEFIDWFGSAEVQGGWSKEFGSIPANQVALEGIKPEIREFEASLHPQEIDWDFVSKHLADWVEKVELEFMQ</sequence>
<dbReference type="PANTHER" id="PTHR30006">
    <property type="entry name" value="THIAMINE-BINDING PERIPLASMIC PROTEIN-RELATED"/>
    <property type="match status" value="1"/>
</dbReference>
<dbReference type="Gene3D" id="3.40.190.10">
    <property type="entry name" value="Periplasmic binding protein-like II"/>
    <property type="match status" value="2"/>
</dbReference>
<keyword evidence="1" id="KW-0732">Signal</keyword>
<dbReference type="PANTHER" id="PTHR30006:SF2">
    <property type="entry name" value="ABC TRANSPORTER SUBSTRATE-BINDING PROTEIN"/>
    <property type="match status" value="1"/>
</dbReference>
<dbReference type="Pfam" id="PF13343">
    <property type="entry name" value="SBP_bac_6"/>
    <property type="match status" value="1"/>
</dbReference>
<name>A0A1H9HVM7_9LACT</name>
<dbReference type="STRING" id="137733.SAMN05421767_10380"/>
<dbReference type="Proteomes" id="UP000198556">
    <property type="component" value="Unassembled WGS sequence"/>
</dbReference>
<dbReference type="GO" id="GO:0030976">
    <property type="term" value="F:thiamine pyrophosphate binding"/>
    <property type="evidence" value="ECO:0007669"/>
    <property type="project" value="TreeGrafter"/>
</dbReference>